<dbReference type="KEGG" id="vg:16796914"/>
<dbReference type="InterPro" id="IPR054500">
    <property type="entry name" value="Phage_fiber_rpt"/>
</dbReference>
<evidence type="ECO:0000313" key="2">
    <source>
        <dbReference type="Proteomes" id="UP000014710"/>
    </source>
</evidence>
<accession>S0A1H0</accession>
<name>S0A1H0_9CAUD</name>
<sequence>MPQEIISQFDRKIALPIETYRQVLTISNRDSIPTSIRWQGMIVYVVSDSMSYILKGGTTNSDWVELGSLVNLTVRNNLTSTSTTDALSANQGRILNDTKIGDAPIDGAQYARKDGAWSVVVGGGGADASWGTITGTLSAQTDLQSALNNKLNLSGGTITGALTVNGEASFKFTPLKLIGTSTGDSNVSYISLNESNGSTRQGYIGFGSGSNSDFTIYNDRSSTSLKLDGSGGLNGFKYLNGSNTYNVWHSGNDGAGSGLDADLLDGQGGGSYLRSDAADSKTSGNLTIFDNIRTIYGSGGTNSQIFNSGRGAYIDLYNCDLFIRDSSTTRFTFERSTGKIQATAYKTPAWEIVQNGNNLEFKYSGVVKFRMNTTGIVNATDFKLGL</sequence>
<evidence type="ECO:0000313" key="1">
    <source>
        <dbReference type="EMBL" id="AGO48337.1"/>
    </source>
</evidence>
<dbReference type="RefSeq" id="YP_008241377.1">
    <property type="nucleotide sequence ID" value="NC_021795.1"/>
</dbReference>
<dbReference type="GeneID" id="16796914"/>
<dbReference type="Proteomes" id="UP000014710">
    <property type="component" value="Segment"/>
</dbReference>
<dbReference type="Pfam" id="PF22337">
    <property type="entry name" value="Phage_fiber_rpt"/>
    <property type="match status" value="1"/>
</dbReference>
<protein>
    <submittedName>
        <fullName evidence="1">Phage tail protein</fullName>
    </submittedName>
</protein>
<reference evidence="1 2" key="1">
    <citation type="journal article" date="2013" name="Proc. Natl. Acad. Sci. U.S.A.">
        <title>Twelve previously unknown phage genera are ubiquitous in global oceans.</title>
        <authorList>
            <person name="Holmfeldt K."/>
            <person name="Solonenko N."/>
            <person name="Shah M."/>
            <person name="Corrier K."/>
            <person name="Riemann L."/>
            <person name="Verberkmoes N.C."/>
            <person name="Sullivan M.B."/>
        </authorList>
    </citation>
    <scope>NUCLEOTIDE SEQUENCE [LARGE SCALE GENOMIC DNA]</scope>
    <source>
        <strain evidence="1">Phi17:1</strain>
    </source>
</reference>
<proteinExistence type="predicted"/>
<dbReference type="Gene3D" id="6.20.230.10">
    <property type="match status" value="1"/>
</dbReference>
<organism evidence="1 2">
    <name type="scientific">Cellulophaga phage phi17:1</name>
    <dbReference type="NCBI Taxonomy" id="1327980"/>
    <lineage>
        <taxon>Viruses</taxon>
        <taxon>Duplodnaviria</taxon>
        <taxon>Heunggongvirae</taxon>
        <taxon>Uroviricota</taxon>
        <taxon>Caudoviricetes</taxon>
        <taxon>Helsingorvirus</taxon>
        <taxon>Helsingorvirus Cba171</taxon>
    </lineage>
</organism>
<gene>
    <name evidence="1" type="ORF">Phi17:1_gp61</name>
</gene>
<keyword evidence="2" id="KW-1185">Reference proteome</keyword>
<dbReference type="OrthoDB" id="14217at10239"/>
<dbReference type="EMBL" id="KC821617">
    <property type="protein sequence ID" value="AGO48337.1"/>
    <property type="molecule type" value="Genomic_DNA"/>
</dbReference>
<dbReference type="SUPFAM" id="SSF58046">
    <property type="entry name" value="Fibritin"/>
    <property type="match status" value="1"/>
</dbReference>
<reference evidence="2" key="2">
    <citation type="submission" date="2013-03" db="EMBL/GenBank/DDBJ databases">
        <title>The Cellulophaga phages: a novel, diverse, and globally ubiquitous model system.</title>
        <authorList>
            <person name="Holmfeldt K."/>
            <person name="Solonenko N."/>
            <person name="Shah M."/>
            <person name="Corrier K."/>
            <person name="Riemann L."/>
            <person name="VerBerkmoes N.C."/>
            <person name="Sullivan M.B."/>
        </authorList>
    </citation>
    <scope>NUCLEOTIDE SEQUENCE [LARGE SCALE GENOMIC DNA]</scope>
</reference>